<reference evidence="3 4" key="1">
    <citation type="journal article" date="2019" name="G3 (Bethesda)">
        <title>Sequencing of a Wild Apple (Malus baccata) Genome Unravels the Differences Between Cultivated and Wild Apple Species Regarding Disease Resistance and Cold Tolerance.</title>
        <authorList>
            <person name="Chen X."/>
        </authorList>
    </citation>
    <scope>NUCLEOTIDE SEQUENCE [LARGE SCALE GENOMIC DNA]</scope>
    <source>
        <strain evidence="4">cv. Shandingzi</strain>
        <tissue evidence="3">Leaves</tissue>
    </source>
</reference>
<feature type="domain" description="F-box/LRR-repeat protein 15-like leucin rich repeat" evidence="2">
    <location>
        <begin position="290"/>
        <end position="386"/>
    </location>
</feature>
<evidence type="ECO:0000259" key="2">
    <source>
        <dbReference type="Pfam" id="PF25372"/>
    </source>
</evidence>
<dbReference type="AlphaFoldDB" id="A0A540M6I9"/>
<comment type="caution">
    <text evidence="3">The sequence shown here is derived from an EMBL/GenBank/DDBJ whole genome shotgun (WGS) entry which is preliminary data.</text>
</comment>
<protein>
    <recommendedName>
        <fullName evidence="2">F-box/LRR-repeat protein 15-like leucin rich repeat domain-containing protein</fullName>
    </recommendedName>
</protein>
<dbReference type="PANTHER" id="PTHR13318">
    <property type="entry name" value="PARTNER OF PAIRED, ISOFORM B-RELATED"/>
    <property type="match status" value="1"/>
</dbReference>
<sequence length="437" mass="47385">MKRQKTIPPNNTNNMNNNNGSNNGNNNKLEISSCQNISHVGLSALASCSEGCLEQLVLSYGSPVTLALADSLEKLPTLQSIKLDGCLVTCAGLKSIGNWCVSLRELSLSKCVEVTDEGLSSILKKHKDLRKLDITCCRKITYASIAQISESCTALTSLKMESCTLVPREAFVLIGQRCQTLEEIDITDNEVDDEGLNSISRCSELSSLKLGICLNITDKGVVNIGMRCMKLLELDLYRCTGISDSSMSAIARGCPGLEMINIAYCKDITDSSLISLSKCSSLNTIESRGCPLITSLGLAAIAMGCKQLTKLDVKKCSNIDDAGMIPLAHFSQNLRQINLSYSSVTDVGLLSLASISCLQSLTILHLKGLSPNGLAAALLACGGLTKVKLQTTFKSLLPHALFEHLEARGCVFQWRDKFFRAELDPQCWKIQLEDIMQ</sequence>
<dbReference type="Gene3D" id="3.80.10.10">
    <property type="entry name" value="Ribonuclease Inhibitor"/>
    <property type="match status" value="2"/>
</dbReference>
<gene>
    <name evidence="3" type="ORF">C1H46_020129</name>
</gene>
<dbReference type="InterPro" id="IPR032675">
    <property type="entry name" value="LRR_dom_sf"/>
</dbReference>
<dbReference type="GO" id="GO:0019005">
    <property type="term" value="C:SCF ubiquitin ligase complex"/>
    <property type="evidence" value="ECO:0007669"/>
    <property type="project" value="TreeGrafter"/>
</dbReference>
<feature type="region of interest" description="Disordered" evidence="1">
    <location>
        <begin position="1"/>
        <end position="25"/>
    </location>
</feature>
<feature type="compositionally biased region" description="Low complexity" evidence="1">
    <location>
        <begin position="10"/>
        <end position="25"/>
    </location>
</feature>
<dbReference type="FunFam" id="3.80.10.10:FF:000276">
    <property type="entry name" value="F-box/LRR-repeat protein 3"/>
    <property type="match status" value="1"/>
</dbReference>
<proteinExistence type="predicted"/>
<dbReference type="Proteomes" id="UP000315295">
    <property type="component" value="Unassembled WGS sequence"/>
</dbReference>
<evidence type="ECO:0000256" key="1">
    <source>
        <dbReference type="SAM" id="MobiDB-lite"/>
    </source>
</evidence>
<dbReference type="Pfam" id="PF25372">
    <property type="entry name" value="DUF7885"/>
    <property type="match status" value="2"/>
</dbReference>
<keyword evidence="4" id="KW-1185">Reference proteome</keyword>
<dbReference type="GO" id="GO:0031146">
    <property type="term" value="P:SCF-dependent proteasomal ubiquitin-dependent protein catabolic process"/>
    <property type="evidence" value="ECO:0007669"/>
    <property type="project" value="TreeGrafter"/>
</dbReference>
<dbReference type="SUPFAM" id="SSF52047">
    <property type="entry name" value="RNI-like"/>
    <property type="match status" value="2"/>
</dbReference>
<name>A0A540M6I9_MALBA</name>
<dbReference type="EMBL" id="VIEB01000347">
    <property type="protein sequence ID" value="TQD94315.1"/>
    <property type="molecule type" value="Genomic_DNA"/>
</dbReference>
<dbReference type="PANTHER" id="PTHR13318:SF105">
    <property type="entry name" value="F-BOX_LRR-REPEAT PROTEIN 3"/>
    <property type="match status" value="1"/>
</dbReference>
<dbReference type="InterPro" id="IPR006553">
    <property type="entry name" value="Leu-rich_rpt_Cys-con_subtyp"/>
</dbReference>
<evidence type="ECO:0000313" key="3">
    <source>
        <dbReference type="EMBL" id="TQD94315.1"/>
    </source>
</evidence>
<dbReference type="SMART" id="SM00367">
    <property type="entry name" value="LRR_CC"/>
    <property type="match status" value="10"/>
</dbReference>
<dbReference type="InterPro" id="IPR057207">
    <property type="entry name" value="FBXL15_LRR"/>
</dbReference>
<feature type="domain" description="F-box/LRR-repeat protein 15-like leucin rich repeat" evidence="2">
    <location>
        <begin position="95"/>
        <end position="249"/>
    </location>
</feature>
<dbReference type="STRING" id="106549.A0A540M6I9"/>
<organism evidence="3 4">
    <name type="scientific">Malus baccata</name>
    <name type="common">Siberian crab apple</name>
    <name type="synonym">Pyrus baccata</name>
    <dbReference type="NCBI Taxonomy" id="106549"/>
    <lineage>
        <taxon>Eukaryota</taxon>
        <taxon>Viridiplantae</taxon>
        <taxon>Streptophyta</taxon>
        <taxon>Embryophyta</taxon>
        <taxon>Tracheophyta</taxon>
        <taxon>Spermatophyta</taxon>
        <taxon>Magnoliopsida</taxon>
        <taxon>eudicotyledons</taxon>
        <taxon>Gunneridae</taxon>
        <taxon>Pentapetalae</taxon>
        <taxon>rosids</taxon>
        <taxon>fabids</taxon>
        <taxon>Rosales</taxon>
        <taxon>Rosaceae</taxon>
        <taxon>Amygdaloideae</taxon>
        <taxon>Maleae</taxon>
        <taxon>Malus</taxon>
    </lineage>
</organism>
<evidence type="ECO:0000313" key="4">
    <source>
        <dbReference type="Proteomes" id="UP000315295"/>
    </source>
</evidence>
<accession>A0A540M6I9</accession>